<keyword evidence="1" id="KW-0238">DNA-binding</keyword>
<dbReference type="PATRIC" id="fig|1158608.3.peg.407"/>
<evidence type="ECO:0000313" key="5">
    <source>
        <dbReference type="Proteomes" id="UP000013858"/>
    </source>
</evidence>
<proteinExistence type="predicted"/>
<evidence type="ECO:0000313" key="4">
    <source>
        <dbReference type="EMBL" id="EOT62979.1"/>
    </source>
</evidence>
<dbReference type="eggNOG" id="COG1476">
    <property type="taxonomic scope" value="Bacteria"/>
</dbReference>
<dbReference type="RefSeq" id="WP_010760642.1">
    <property type="nucleotide sequence ID" value="NZ_KB946315.1"/>
</dbReference>
<dbReference type="Proteomes" id="UP000013858">
    <property type="component" value="Unassembled WGS sequence"/>
</dbReference>
<accession>R2SVL6</accession>
<gene>
    <name evidence="4" type="ORF">I583_01982</name>
    <name evidence="3" type="ORF">UAW_00430</name>
</gene>
<reference evidence="3 5" key="1">
    <citation type="submission" date="2013-02" db="EMBL/GenBank/DDBJ databases">
        <title>The Genome Sequence of Enterococcus haemoperoxidus BAA-382.</title>
        <authorList>
            <consortium name="The Broad Institute Genome Sequencing Platform"/>
            <consortium name="The Broad Institute Genome Sequencing Center for Infectious Disease"/>
            <person name="Earl A.M."/>
            <person name="Gilmore M.S."/>
            <person name="Lebreton F."/>
            <person name="Walker B."/>
            <person name="Young S.K."/>
            <person name="Zeng Q."/>
            <person name="Gargeya S."/>
            <person name="Fitzgerald M."/>
            <person name="Haas B."/>
            <person name="Abouelleil A."/>
            <person name="Alvarado L."/>
            <person name="Arachchi H.M."/>
            <person name="Berlin A.M."/>
            <person name="Chapman S.B."/>
            <person name="Dewar J."/>
            <person name="Goldberg J."/>
            <person name="Griggs A."/>
            <person name="Gujja S."/>
            <person name="Hansen M."/>
            <person name="Howarth C."/>
            <person name="Imamovic A."/>
            <person name="Larimer J."/>
            <person name="McCowan C."/>
            <person name="Murphy C."/>
            <person name="Neiman D."/>
            <person name="Pearson M."/>
            <person name="Priest M."/>
            <person name="Roberts A."/>
            <person name="Saif S."/>
            <person name="Shea T."/>
            <person name="Sisk P."/>
            <person name="Sykes S."/>
            <person name="Wortman J."/>
            <person name="Nusbaum C."/>
            <person name="Birren B."/>
        </authorList>
    </citation>
    <scope>NUCLEOTIDE SEQUENCE [LARGE SCALE GENOMIC DNA]</scope>
    <source>
        <strain evidence="3 5">ATCC BAA-382</strain>
    </source>
</reference>
<dbReference type="EMBL" id="ASVY01000002">
    <property type="protein sequence ID" value="EOT62979.1"/>
    <property type="molecule type" value="Genomic_DNA"/>
</dbReference>
<dbReference type="GO" id="GO:0003677">
    <property type="term" value="F:DNA binding"/>
    <property type="evidence" value="ECO:0007669"/>
    <property type="project" value="UniProtKB-KW"/>
</dbReference>
<comment type="caution">
    <text evidence="3">The sequence shown here is derived from an EMBL/GenBank/DDBJ whole genome shotgun (WGS) entry which is preliminary data.</text>
</comment>
<dbReference type="Gene3D" id="1.10.260.40">
    <property type="entry name" value="lambda repressor-like DNA-binding domains"/>
    <property type="match status" value="1"/>
</dbReference>
<dbReference type="Proteomes" id="UP000014197">
    <property type="component" value="Unassembled WGS sequence"/>
</dbReference>
<evidence type="ECO:0000313" key="6">
    <source>
        <dbReference type="Proteomes" id="UP000014197"/>
    </source>
</evidence>
<evidence type="ECO:0000259" key="2">
    <source>
        <dbReference type="PROSITE" id="PS50943"/>
    </source>
</evidence>
<organism evidence="3 5">
    <name type="scientific">Enterococcus haemoperoxidus ATCC BAA-382</name>
    <dbReference type="NCBI Taxonomy" id="1158608"/>
    <lineage>
        <taxon>Bacteria</taxon>
        <taxon>Bacillati</taxon>
        <taxon>Bacillota</taxon>
        <taxon>Bacilli</taxon>
        <taxon>Lactobacillales</taxon>
        <taxon>Enterococcaceae</taxon>
        <taxon>Enterococcus</taxon>
    </lineage>
</organism>
<dbReference type="CDD" id="cd00093">
    <property type="entry name" value="HTH_XRE"/>
    <property type="match status" value="1"/>
</dbReference>
<dbReference type="Pfam" id="PF01381">
    <property type="entry name" value="HTH_3"/>
    <property type="match status" value="1"/>
</dbReference>
<dbReference type="STRING" id="155618.RV06_GL002622"/>
<dbReference type="PROSITE" id="PS50943">
    <property type="entry name" value="HTH_CROC1"/>
    <property type="match status" value="1"/>
</dbReference>
<dbReference type="SUPFAM" id="SSF47413">
    <property type="entry name" value="lambda repressor-like DNA-binding domains"/>
    <property type="match status" value="1"/>
</dbReference>
<dbReference type="PANTHER" id="PTHR46558">
    <property type="entry name" value="TRACRIPTIONAL REGULATORY PROTEIN-RELATED-RELATED"/>
    <property type="match status" value="1"/>
</dbReference>
<name>R2SVL6_9ENTE</name>
<evidence type="ECO:0000313" key="3">
    <source>
        <dbReference type="EMBL" id="EOH99280.1"/>
    </source>
</evidence>
<protein>
    <recommendedName>
        <fullName evidence="2">HTH cro/C1-type domain-containing protein</fullName>
    </recommendedName>
</protein>
<keyword evidence="6" id="KW-1185">Reference proteome</keyword>
<reference evidence="4 6" key="2">
    <citation type="submission" date="2013-03" db="EMBL/GenBank/DDBJ databases">
        <title>The Genome Sequence of Enterococcus haemoperoxidus BAA-382 (PacBio/Illumina hybrid assembly).</title>
        <authorList>
            <consortium name="The Broad Institute Genomics Platform"/>
            <consortium name="The Broad Institute Genome Sequencing Center for Infectious Disease"/>
            <person name="Earl A."/>
            <person name="Russ C."/>
            <person name="Gilmore M."/>
            <person name="Surin D."/>
            <person name="Walker B."/>
            <person name="Young S."/>
            <person name="Zeng Q."/>
            <person name="Gargeya S."/>
            <person name="Fitzgerald M."/>
            <person name="Haas B."/>
            <person name="Abouelleil A."/>
            <person name="Allen A.W."/>
            <person name="Alvarado L."/>
            <person name="Arachchi H.M."/>
            <person name="Berlin A.M."/>
            <person name="Chapman S.B."/>
            <person name="Gainer-Dewar J."/>
            <person name="Goldberg J."/>
            <person name="Griggs A."/>
            <person name="Gujja S."/>
            <person name="Hansen M."/>
            <person name="Howarth C."/>
            <person name="Imamovic A."/>
            <person name="Ireland A."/>
            <person name="Larimer J."/>
            <person name="McCowan C."/>
            <person name="Murphy C."/>
            <person name="Pearson M."/>
            <person name="Poon T.W."/>
            <person name="Priest M."/>
            <person name="Roberts A."/>
            <person name="Saif S."/>
            <person name="Shea T."/>
            <person name="Sisk P."/>
            <person name="Sykes S."/>
            <person name="Wortman J."/>
            <person name="Nusbaum C."/>
            <person name="Birren B."/>
        </authorList>
    </citation>
    <scope>NUCLEOTIDE SEQUENCE [LARGE SCALE GENOMIC DNA]</scope>
    <source>
        <strain evidence="4 6">ATCC BAA-382</strain>
    </source>
</reference>
<evidence type="ECO:0000256" key="1">
    <source>
        <dbReference type="ARBA" id="ARBA00023125"/>
    </source>
</evidence>
<dbReference type="InterPro" id="IPR010982">
    <property type="entry name" value="Lambda_DNA-bd_dom_sf"/>
</dbReference>
<dbReference type="AlphaFoldDB" id="R2SVL6"/>
<dbReference type="PANTHER" id="PTHR46558:SF4">
    <property type="entry name" value="DNA-BIDING PHAGE PROTEIN"/>
    <property type="match status" value="1"/>
</dbReference>
<sequence>MVRSKILDVHIHTYRTDLKMSQDELANKVGVVRQTIINLEKNKHNPSLLLMYAISEVLGTTIEQLVTFDKLDDNNHKK</sequence>
<dbReference type="OrthoDB" id="6386941at2"/>
<feature type="domain" description="HTH cro/C1-type" evidence="2">
    <location>
        <begin position="11"/>
        <end position="65"/>
    </location>
</feature>
<dbReference type="EMBL" id="AJAR01000010">
    <property type="protein sequence ID" value="EOH99280.1"/>
    <property type="molecule type" value="Genomic_DNA"/>
</dbReference>
<dbReference type="SMART" id="SM00530">
    <property type="entry name" value="HTH_XRE"/>
    <property type="match status" value="1"/>
</dbReference>
<dbReference type="InterPro" id="IPR001387">
    <property type="entry name" value="Cro/C1-type_HTH"/>
</dbReference>